<evidence type="ECO:0000256" key="9">
    <source>
        <dbReference type="ARBA" id="ARBA00034078"/>
    </source>
</evidence>
<dbReference type="InterPro" id="IPR005805">
    <property type="entry name" value="Rieske_Fe-S_prot_C"/>
</dbReference>
<proteinExistence type="predicted"/>
<feature type="domain" description="Rieske" evidence="12">
    <location>
        <begin position="66"/>
        <end position="158"/>
    </location>
</feature>
<dbReference type="InterPro" id="IPR014349">
    <property type="entry name" value="Rieske_Fe-S_prot"/>
</dbReference>
<dbReference type="PROSITE" id="PS51296">
    <property type="entry name" value="RIESKE"/>
    <property type="match status" value="1"/>
</dbReference>
<keyword evidence="5" id="KW-0408">Iron</keyword>
<keyword evidence="6" id="KW-0411">Iron-sulfur</keyword>
<dbReference type="Gene3D" id="2.102.10.10">
    <property type="entry name" value="Rieske [2Fe-2S] iron-sulphur domain"/>
    <property type="match status" value="1"/>
</dbReference>
<organism evidence="13 14">
    <name type="scientific">Nocardioides ginsengisoli</name>
    <dbReference type="NCBI Taxonomy" id="363868"/>
    <lineage>
        <taxon>Bacteria</taxon>
        <taxon>Bacillati</taxon>
        <taxon>Actinomycetota</taxon>
        <taxon>Actinomycetes</taxon>
        <taxon>Propionibacteriales</taxon>
        <taxon>Nocardioidaceae</taxon>
        <taxon>Nocardioides</taxon>
    </lineage>
</organism>
<dbReference type="EMBL" id="JBHTLX010000009">
    <property type="protein sequence ID" value="MFD1247822.1"/>
    <property type="molecule type" value="Genomic_DNA"/>
</dbReference>
<evidence type="ECO:0000256" key="7">
    <source>
        <dbReference type="ARBA" id="ARBA00023157"/>
    </source>
</evidence>
<dbReference type="PRINTS" id="PR00162">
    <property type="entry name" value="RIESKE"/>
</dbReference>
<dbReference type="CDD" id="cd03467">
    <property type="entry name" value="Rieske"/>
    <property type="match status" value="1"/>
</dbReference>
<evidence type="ECO:0000256" key="3">
    <source>
        <dbReference type="ARBA" id="ARBA00022714"/>
    </source>
</evidence>
<gene>
    <name evidence="13" type="ORF">ACFQ3F_08475</name>
</gene>
<dbReference type="PROSITE" id="PS51318">
    <property type="entry name" value="TAT"/>
    <property type="match status" value="1"/>
</dbReference>
<evidence type="ECO:0000256" key="10">
    <source>
        <dbReference type="SAM" id="MobiDB-lite"/>
    </source>
</evidence>
<evidence type="ECO:0000256" key="1">
    <source>
        <dbReference type="ARBA" id="ARBA00002494"/>
    </source>
</evidence>
<dbReference type="InterPro" id="IPR006311">
    <property type="entry name" value="TAT_signal"/>
</dbReference>
<evidence type="ECO:0000313" key="13">
    <source>
        <dbReference type="EMBL" id="MFD1247822.1"/>
    </source>
</evidence>
<keyword evidence="3" id="KW-0001">2Fe-2S</keyword>
<comment type="cofactor">
    <cofactor evidence="9">
        <name>[2Fe-2S] cluster</name>
        <dbReference type="ChEBI" id="CHEBI:190135"/>
    </cofactor>
</comment>
<reference evidence="14" key="1">
    <citation type="journal article" date="2019" name="Int. J. Syst. Evol. Microbiol.">
        <title>The Global Catalogue of Microorganisms (GCM) 10K type strain sequencing project: providing services to taxonomists for standard genome sequencing and annotation.</title>
        <authorList>
            <consortium name="The Broad Institute Genomics Platform"/>
            <consortium name="The Broad Institute Genome Sequencing Center for Infectious Disease"/>
            <person name="Wu L."/>
            <person name="Ma J."/>
        </authorList>
    </citation>
    <scope>NUCLEOTIDE SEQUENCE [LARGE SCALE GENOMIC DNA]</scope>
    <source>
        <strain evidence="14">CCUG 52478</strain>
    </source>
</reference>
<dbReference type="InterPro" id="IPR017941">
    <property type="entry name" value="Rieske_2Fe-2S"/>
</dbReference>
<feature type="signal peptide" evidence="11">
    <location>
        <begin position="1"/>
        <end position="24"/>
    </location>
</feature>
<sequence>MTSLSRRRALTGAATLGVGVPLLAACGGNDQTTASDPAHTPAAPPATGSSSPTATGGAATGGAGEAGLVAASDVPVGGGVVLKDQELVVTQPAAGEFKCFKALCTHQGCLVGSVTDGKIVCPCHGSSFSITDGAVEGGPAPSALPAVQVKVSGGQVDLA</sequence>
<feature type="chain" id="PRO_5047383577" description="Cytochrome bc1 complex Rieske iron-sulfur subunit" evidence="11">
    <location>
        <begin position="25"/>
        <end position="159"/>
    </location>
</feature>
<dbReference type="RefSeq" id="WP_367918763.1">
    <property type="nucleotide sequence ID" value="NZ_BAABAC010000015.1"/>
</dbReference>
<keyword evidence="7" id="KW-1015">Disulfide bond</keyword>
<protein>
    <recommendedName>
        <fullName evidence="2">Cytochrome bc1 complex Rieske iron-sulfur subunit</fullName>
    </recommendedName>
    <alternativeName>
        <fullName evidence="8">Cytochrome bc1 reductase complex subunit QcrA</fullName>
    </alternativeName>
</protein>
<feature type="compositionally biased region" description="Low complexity" evidence="10">
    <location>
        <begin position="32"/>
        <end position="57"/>
    </location>
</feature>
<evidence type="ECO:0000256" key="11">
    <source>
        <dbReference type="SAM" id="SignalP"/>
    </source>
</evidence>
<evidence type="ECO:0000256" key="4">
    <source>
        <dbReference type="ARBA" id="ARBA00022723"/>
    </source>
</evidence>
<evidence type="ECO:0000256" key="8">
    <source>
        <dbReference type="ARBA" id="ARBA00029586"/>
    </source>
</evidence>
<name>A0ABW3VZ18_9ACTN</name>
<keyword evidence="4" id="KW-0479">Metal-binding</keyword>
<evidence type="ECO:0000256" key="6">
    <source>
        <dbReference type="ARBA" id="ARBA00023014"/>
    </source>
</evidence>
<keyword evidence="11" id="KW-0732">Signal</keyword>
<comment type="function">
    <text evidence="1">Iron-sulfur subunit of the cytochrome bc1 complex, an essential component of the respiratory electron transport chain required for ATP synthesis. The bc1 complex catalyzes the oxidation of menaquinol and the reduction of cytochrome c in the respiratory chain. The bc1 complex operates through a Q-cycle mechanism that couples electron transfer to generation of the proton gradient that drives ATP synthesis.</text>
</comment>
<keyword evidence="14" id="KW-1185">Reference proteome</keyword>
<feature type="region of interest" description="Disordered" evidence="10">
    <location>
        <begin position="31"/>
        <end position="62"/>
    </location>
</feature>
<dbReference type="PROSITE" id="PS51257">
    <property type="entry name" value="PROKAR_LIPOPROTEIN"/>
    <property type="match status" value="1"/>
</dbReference>
<evidence type="ECO:0000313" key="14">
    <source>
        <dbReference type="Proteomes" id="UP001597229"/>
    </source>
</evidence>
<dbReference type="Pfam" id="PF00355">
    <property type="entry name" value="Rieske"/>
    <property type="match status" value="1"/>
</dbReference>
<evidence type="ECO:0000256" key="5">
    <source>
        <dbReference type="ARBA" id="ARBA00023004"/>
    </source>
</evidence>
<evidence type="ECO:0000256" key="2">
    <source>
        <dbReference type="ARBA" id="ARBA00015816"/>
    </source>
</evidence>
<evidence type="ECO:0000259" key="12">
    <source>
        <dbReference type="PROSITE" id="PS51296"/>
    </source>
</evidence>
<dbReference type="Proteomes" id="UP001597229">
    <property type="component" value="Unassembled WGS sequence"/>
</dbReference>
<dbReference type="InterPro" id="IPR036922">
    <property type="entry name" value="Rieske_2Fe-2S_sf"/>
</dbReference>
<dbReference type="PANTHER" id="PTHR10134">
    <property type="entry name" value="CYTOCHROME B-C1 COMPLEX SUBUNIT RIESKE, MITOCHONDRIAL"/>
    <property type="match status" value="1"/>
</dbReference>
<dbReference type="SUPFAM" id="SSF50022">
    <property type="entry name" value="ISP domain"/>
    <property type="match status" value="1"/>
</dbReference>
<comment type="caution">
    <text evidence="13">The sequence shown here is derived from an EMBL/GenBank/DDBJ whole genome shotgun (WGS) entry which is preliminary data.</text>
</comment>
<accession>A0ABW3VZ18</accession>